<organism evidence="2 3">
    <name type="scientific">Cocleimonas flava</name>
    <dbReference type="NCBI Taxonomy" id="634765"/>
    <lineage>
        <taxon>Bacteria</taxon>
        <taxon>Pseudomonadati</taxon>
        <taxon>Pseudomonadota</taxon>
        <taxon>Gammaproteobacteria</taxon>
        <taxon>Thiotrichales</taxon>
        <taxon>Thiotrichaceae</taxon>
        <taxon>Cocleimonas</taxon>
    </lineage>
</organism>
<name>A0A4V2P869_9GAMM</name>
<feature type="chain" id="PRO_5020411421" evidence="1">
    <location>
        <begin position="31"/>
        <end position="203"/>
    </location>
</feature>
<keyword evidence="3" id="KW-1185">Reference proteome</keyword>
<evidence type="ECO:0000313" key="3">
    <source>
        <dbReference type="Proteomes" id="UP000294887"/>
    </source>
</evidence>
<dbReference type="EMBL" id="SMFQ01000004">
    <property type="protein sequence ID" value="TCJ84575.1"/>
    <property type="molecule type" value="Genomic_DNA"/>
</dbReference>
<accession>A0A4V2P869</accession>
<feature type="signal peptide" evidence="1">
    <location>
        <begin position="1"/>
        <end position="30"/>
    </location>
</feature>
<gene>
    <name evidence="2" type="ORF">EV695_2533</name>
</gene>
<protein>
    <submittedName>
        <fullName evidence="2">Uncharacterized protein</fullName>
    </submittedName>
</protein>
<comment type="caution">
    <text evidence="2">The sequence shown here is derived from an EMBL/GenBank/DDBJ whole genome shotgun (WGS) entry which is preliminary data.</text>
</comment>
<dbReference type="RefSeq" id="WP_131906324.1">
    <property type="nucleotide sequence ID" value="NZ_BAAAFU010000006.1"/>
</dbReference>
<keyword evidence="1" id="KW-0732">Signal</keyword>
<evidence type="ECO:0000256" key="1">
    <source>
        <dbReference type="SAM" id="SignalP"/>
    </source>
</evidence>
<reference evidence="2 3" key="1">
    <citation type="submission" date="2019-03" db="EMBL/GenBank/DDBJ databases">
        <title>Genomic Encyclopedia of Type Strains, Phase IV (KMG-IV): sequencing the most valuable type-strain genomes for metagenomic binning, comparative biology and taxonomic classification.</title>
        <authorList>
            <person name="Goeker M."/>
        </authorList>
    </citation>
    <scope>NUCLEOTIDE SEQUENCE [LARGE SCALE GENOMIC DNA]</scope>
    <source>
        <strain evidence="2 3">DSM 24830</strain>
    </source>
</reference>
<evidence type="ECO:0000313" key="2">
    <source>
        <dbReference type="EMBL" id="TCJ84575.1"/>
    </source>
</evidence>
<dbReference type="Proteomes" id="UP000294887">
    <property type="component" value="Unassembled WGS sequence"/>
</dbReference>
<sequence length="203" mass="23714">MKLFNKNKIVALSAFSLLLTSAFFTQVAVANTNSPGIDTKQQNQKDRILQGVDSGELTGKEAWRLGKQQGKIYHKEQRFKSDDQFTRRERAVIHRDLLKSSKSIYVQKHDRQVQGANRPGIRNPGINHRQYNQTRRIGQGIRSGELTRGEAFRLGHQQKRINHQKRRLKADGTFTKRERIRIHKHQNRASKNIYRKKHNARTR</sequence>
<proteinExistence type="predicted"/>
<dbReference type="OrthoDB" id="5950533at2"/>
<dbReference type="AlphaFoldDB" id="A0A4V2P869"/>